<dbReference type="STRING" id="218851.A0A2G5CTL8"/>
<dbReference type="InParanoid" id="A0A2G5CTL8"/>
<dbReference type="Proteomes" id="UP000230069">
    <property type="component" value="Unassembled WGS sequence"/>
</dbReference>
<name>A0A2G5CTL8_AQUCA</name>
<evidence type="ECO:0000259" key="1">
    <source>
        <dbReference type="Pfam" id="PF00646"/>
    </source>
</evidence>
<dbReference type="OrthoDB" id="1750034at2759"/>
<dbReference type="Pfam" id="PF00646">
    <property type="entry name" value="F-box"/>
    <property type="match status" value="1"/>
</dbReference>
<gene>
    <name evidence="2" type="ORF">AQUCO_03700128v1</name>
</gene>
<dbReference type="Gene3D" id="1.20.1280.50">
    <property type="match status" value="1"/>
</dbReference>
<dbReference type="PANTHER" id="PTHR31672:SF13">
    <property type="entry name" value="F-BOX PROTEIN CPR30-LIKE"/>
    <property type="match status" value="1"/>
</dbReference>
<dbReference type="SUPFAM" id="SSF81383">
    <property type="entry name" value="F-box domain"/>
    <property type="match status" value="1"/>
</dbReference>
<protein>
    <recommendedName>
        <fullName evidence="1">F-box domain-containing protein</fullName>
    </recommendedName>
</protein>
<evidence type="ECO:0000313" key="2">
    <source>
        <dbReference type="EMBL" id="PIA34623.1"/>
    </source>
</evidence>
<dbReference type="InterPro" id="IPR001810">
    <property type="entry name" value="F-box_dom"/>
</dbReference>
<evidence type="ECO:0000313" key="3">
    <source>
        <dbReference type="Proteomes" id="UP000230069"/>
    </source>
</evidence>
<dbReference type="AlphaFoldDB" id="A0A2G5CTL8"/>
<dbReference type="InterPro" id="IPR050796">
    <property type="entry name" value="SCF_F-box_component"/>
</dbReference>
<reference evidence="2 3" key="1">
    <citation type="submission" date="2017-09" db="EMBL/GenBank/DDBJ databases">
        <title>WGS assembly of Aquilegia coerulea Goldsmith.</title>
        <authorList>
            <person name="Hodges S."/>
            <person name="Kramer E."/>
            <person name="Nordborg M."/>
            <person name="Tomkins J."/>
            <person name="Borevitz J."/>
            <person name="Derieg N."/>
            <person name="Yan J."/>
            <person name="Mihaltcheva S."/>
            <person name="Hayes R.D."/>
            <person name="Rokhsar D."/>
        </authorList>
    </citation>
    <scope>NUCLEOTIDE SEQUENCE [LARGE SCALE GENOMIC DNA]</scope>
    <source>
        <strain evidence="3">cv. Goldsmith</strain>
    </source>
</reference>
<feature type="domain" description="F-box" evidence="1">
    <location>
        <begin position="13"/>
        <end position="46"/>
    </location>
</feature>
<organism evidence="2 3">
    <name type="scientific">Aquilegia coerulea</name>
    <name type="common">Rocky mountain columbine</name>
    <dbReference type="NCBI Taxonomy" id="218851"/>
    <lineage>
        <taxon>Eukaryota</taxon>
        <taxon>Viridiplantae</taxon>
        <taxon>Streptophyta</taxon>
        <taxon>Embryophyta</taxon>
        <taxon>Tracheophyta</taxon>
        <taxon>Spermatophyta</taxon>
        <taxon>Magnoliopsida</taxon>
        <taxon>Ranunculales</taxon>
        <taxon>Ranunculaceae</taxon>
        <taxon>Thalictroideae</taxon>
        <taxon>Aquilegia</taxon>
    </lineage>
</organism>
<proteinExistence type="predicted"/>
<accession>A0A2G5CTL8</accession>
<sequence length="215" mass="25086">MIVAIEKLPWVLMMMEIFSRLPAKSLFQFRCVSKTWLQLLTTDPCFSKNNPNHHPGIIFKYQDSKIFYYASDYKAIHEAKVLQLPFPNSWLYDYKIVAICNGLLCLEILPLICIYGIQSSKNTLPSHHVHLISLVVSTNEYKVIRIVSCEKKKKKNSESEGTKSWRFLPYLYRMKYAYEPSVLVNGALHWLVSRTLGLHGIVSFDMKDEFFREIP</sequence>
<dbReference type="InterPro" id="IPR036047">
    <property type="entry name" value="F-box-like_dom_sf"/>
</dbReference>
<dbReference type="PANTHER" id="PTHR31672">
    <property type="entry name" value="BNACNNG10540D PROTEIN"/>
    <property type="match status" value="1"/>
</dbReference>
<keyword evidence="3" id="KW-1185">Reference proteome</keyword>
<dbReference type="EMBL" id="KZ305054">
    <property type="protein sequence ID" value="PIA34623.1"/>
    <property type="molecule type" value="Genomic_DNA"/>
</dbReference>